<evidence type="ECO:0000259" key="1">
    <source>
        <dbReference type="PROSITE" id="PS51819"/>
    </source>
</evidence>
<dbReference type="CDD" id="cd07247">
    <property type="entry name" value="SgaA_N_like"/>
    <property type="match status" value="1"/>
</dbReference>
<dbReference type="Gene3D" id="3.10.180.10">
    <property type="entry name" value="2,3-Dihydroxybiphenyl 1,2-Dioxygenase, domain 1"/>
    <property type="match status" value="1"/>
</dbReference>
<sequence length="128" mass="14352">MESTANALNWFEIPVDEIERAQDFYEGIFEMEMTPMQEMPGMKMVGFPIDMESGKVGGSLVESDNHYPSEDGAVIYLNANPDMQIILDRVEDLGGEIIMQRTQISPEIGYMAFILDTEGNKIGLHSNN</sequence>
<dbReference type="Pfam" id="PF00903">
    <property type="entry name" value="Glyoxalase"/>
    <property type="match status" value="1"/>
</dbReference>
<evidence type="ECO:0000313" key="2">
    <source>
        <dbReference type="EMBL" id="MFD2871874.1"/>
    </source>
</evidence>
<dbReference type="InterPro" id="IPR004360">
    <property type="entry name" value="Glyas_Fos-R_dOase_dom"/>
</dbReference>
<dbReference type="InterPro" id="IPR037523">
    <property type="entry name" value="VOC_core"/>
</dbReference>
<gene>
    <name evidence="2" type="ORF">ACFS5N_05310</name>
</gene>
<name>A0ABW5Y938_9SPHI</name>
<keyword evidence="3" id="KW-1185">Reference proteome</keyword>
<dbReference type="InterPro" id="IPR029068">
    <property type="entry name" value="Glyas_Bleomycin-R_OHBP_Dase"/>
</dbReference>
<dbReference type="InterPro" id="IPR052164">
    <property type="entry name" value="Anthracycline_SecMetBiosynth"/>
</dbReference>
<dbReference type="RefSeq" id="WP_377182978.1">
    <property type="nucleotide sequence ID" value="NZ_JBHUPD010000001.1"/>
</dbReference>
<dbReference type="Proteomes" id="UP001597557">
    <property type="component" value="Unassembled WGS sequence"/>
</dbReference>
<feature type="domain" description="VOC" evidence="1">
    <location>
        <begin position="7"/>
        <end position="127"/>
    </location>
</feature>
<dbReference type="SUPFAM" id="SSF54593">
    <property type="entry name" value="Glyoxalase/Bleomycin resistance protein/Dihydroxybiphenyl dioxygenase"/>
    <property type="match status" value="1"/>
</dbReference>
<dbReference type="PANTHER" id="PTHR33993:SF2">
    <property type="entry name" value="VOC DOMAIN-CONTAINING PROTEIN"/>
    <property type="match status" value="1"/>
</dbReference>
<dbReference type="EMBL" id="JBHUPD010000001">
    <property type="protein sequence ID" value="MFD2871874.1"/>
    <property type="molecule type" value="Genomic_DNA"/>
</dbReference>
<dbReference type="PANTHER" id="PTHR33993">
    <property type="entry name" value="GLYOXALASE-RELATED"/>
    <property type="match status" value="1"/>
</dbReference>
<proteinExistence type="predicted"/>
<reference evidence="3" key="1">
    <citation type="journal article" date="2019" name="Int. J. Syst. Evol. Microbiol.">
        <title>The Global Catalogue of Microorganisms (GCM) 10K type strain sequencing project: providing services to taxonomists for standard genome sequencing and annotation.</title>
        <authorList>
            <consortium name="The Broad Institute Genomics Platform"/>
            <consortium name="The Broad Institute Genome Sequencing Center for Infectious Disease"/>
            <person name="Wu L."/>
            <person name="Ma J."/>
        </authorList>
    </citation>
    <scope>NUCLEOTIDE SEQUENCE [LARGE SCALE GENOMIC DNA]</scope>
    <source>
        <strain evidence="3">KCTC 22437</strain>
    </source>
</reference>
<dbReference type="PROSITE" id="PS51819">
    <property type="entry name" value="VOC"/>
    <property type="match status" value="1"/>
</dbReference>
<comment type="caution">
    <text evidence="2">The sequence shown here is derived from an EMBL/GenBank/DDBJ whole genome shotgun (WGS) entry which is preliminary data.</text>
</comment>
<protein>
    <submittedName>
        <fullName evidence="2">VOC family protein</fullName>
    </submittedName>
</protein>
<accession>A0ABW5Y938</accession>
<evidence type="ECO:0000313" key="3">
    <source>
        <dbReference type="Proteomes" id="UP001597557"/>
    </source>
</evidence>
<organism evidence="2 3">
    <name type="scientific">Mucilaginibacter ximonensis</name>
    <dbReference type="NCBI Taxonomy" id="538021"/>
    <lineage>
        <taxon>Bacteria</taxon>
        <taxon>Pseudomonadati</taxon>
        <taxon>Bacteroidota</taxon>
        <taxon>Sphingobacteriia</taxon>
        <taxon>Sphingobacteriales</taxon>
        <taxon>Sphingobacteriaceae</taxon>
        <taxon>Mucilaginibacter</taxon>
    </lineage>
</organism>